<feature type="domain" description="Peptidase M14" evidence="9">
    <location>
        <begin position="23"/>
        <end position="262"/>
    </location>
</feature>
<protein>
    <recommendedName>
        <fullName evidence="9">Peptidase M14 domain-containing protein</fullName>
    </recommendedName>
</protein>
<comment type="cofactor">
    <cofactor evidence="1">
        <name>Zn(2+)</name>
        <dbReference type="ChEBI" id="CHEBI:29105"/>
    </cofactor>
</comment>
<evidence type="ECO:0000259" key="9">
    <source>
        <dbReference type="PROSITE" id="PS52035"/>
    </source>
</evidence>
<dbReference type="GO" id="GO:0006508">
    <property type="term" value="P:proteolysis"/>
    <property type="evidence" value="ECO:0007669"/>
    <property type="project" value="UniProtKB-KW"/>
</dbReference>
<dbReference type="GO" id="GO:0008270">
    <property type="term" value="F:zinc ion binding"/>
    <property type="evidence" value="ECO:0007669"/>
    <property type="project" value="InterPro"/>
</dbReference>
<feature type="signal peptide" evidence="8">
    <location>
        <begin position="1"/>
        <end position="27"/>
    </location>
</feature>
<dbReference type="Pfam" id="PF00246">
    <property type="entry name" value="Peptidase_M14"/>
    <property type="match status" value="1"/>
</dbReference>
<reference evidence="10 11" key="1">
    <citation type="submission" date="2019-03" db="EMBL/GenBank/DDBJ databases">
        <title>Three New Species of Nocardioides, Nocardioides euryhalodurans sp. nov., Nocardioides seonyuensis sp. nov. and Nocardioides eburneoflavus sp. nov. Iolated from Soil.</title>
        <authorList>
            <person name="Roh S.G."/>
            <person name="Lee C."/>
            <person name="Kim M.-K."/>
            <person name="Kim S.B."/>
        </authorList>
    </citation>
    <scope>NUCLEOTIDE SEQUENCE [LARGE SCALE GENOMIC DNA]</scope>
    <source>
        <strain evidence="10 11">MMS17-SY207-3</strain>
    </source>
</reference>
<keyword evidence="3" id="KW-0645">Protease</keyword>
<keyword evidence="5" id="KW-0862">Zinc</keyword>
<dbReference type="GO" id="GO:0004181">
    <property type="term" value="F:metallocarboxypeptidase activity"/>
    <property type="evidence" value="ECO:0007669"/>
    <property type="project" value="InterPro"/>
</dbReference>
<dbReference type="PROSITE" id="PS52035">
    <property type="entry name" value="PEPTIDASE_M14"/>
    <property type="match status" value="1"/>
</dbReference>
<dbReference type="KEGG" id="nsn:EXE58_02560"/>
<dbReference type="PRINTS" id="PR00765">
    <property type="entry name" value="CRBOXYPTASEA"/>
</dbReference>
<evidence type="ECO:0000256" key="3">
    <source>
        <dbReference type="ARBA" id="ARBA00022670"/>
    </source>
</evidence>
<evidence type="ECO:0000256" key="2">
    <source>
        <dbReference type="ARBA" id="ARBA00005988"/>
    </source>
</evidence>
<keyword evidence="8" id="KW-0732">Signal</keyword>
<evidence type="ECO:0000256" key="7">
    <source>
        <dbReference type="PROSITE-ProRule" id="PRU01379"/>
    </source>
</evidence>
<feature type="chain" id="PRO_5020824778" description="Peptidase M14 domain-containing protein" evidence="8">
    <location>
        <begin position="28"/>
        <end position="262"/>
    </location>
</feature>
<dbReference type="PANTHER" id="PTHR11705">
    <property type="entry name" value="PROTEASE FAMILY M14 CARBOXYPEPTIDASE A,B"/>
    <property type="match status" value="1"/>
</dbReference>
<evidence type="ECO:0000313" key="10">
    <source>
        <dbReference type="EMBL" id="QBX54460.1"/>
    </source>
</evidence>
<dbReference type="SMART" id="SM00631">
    <property type="entry name" value="Zn_pept"/>
    <property type="match status" value="1"/>
</dbReference>
<dbReference type="SUPFAM" id="SSF53187">
    <property type="entry name" value="Zn-dependent exopeptidases"/>
    <property type="match status" value="1"/>
</dbReference>
<sequence length="262" mass="29164">MRQSAWLLVLLVCCSMGAAALVGPVSAAPGGPATSATRTSYATERPAVVEKRILGRSVKGRPIHAWRLGEPGKRRVVLISTMHGNEPATRLILQSLRDGRPIRGIDLWVVPRYNPDGLVRRTRRNAHGVDLNRNYPHDWADLDGSYESGPRPASEPETRAMMKFLRQVRPRRVVSFHQPLFGVDTDTKDPHFARRLARGLRLPTTTLDCGGLCHGTMTSWFNANFRGSALTVEYGARPSRHRMSVAAPRQLLRVLGARVVRR</sequence>
<evidence type="ECO:0000256" key="6">
    <source>
        <dbReference type="ARBA" id="ARBA00023049"/>
    </source>
</evidence>
<evidence type="ECO:0000256" key="4">
    <source>
        <dbReference type="ARBA" id="ARBA00022801"/>
    </source>
</evidence>
<dbReference type="OrthoDB" id="5240362at2"/>
<accession>A0A4P7ICV6</accession>
<gene>
    <name evidence="10" type="ORF">EXE58_02560</name>
</gene>
<proteinExistence type="inferred from homology"/>
<dbReference type="Gene3D" id="3.40.630.10">
    <property type="entry name" value="Zn peptidases"/>
    <property type="match status" value="1"/>
</dbReference>
<dbReference type="EMBL" id="CP038436">
    <property type="protein sequence ID" value="QBX54460.1"/>
    <property type="molecule type" value="Genomic_DNA"/>
</dbReference>
<dbReference type="PANTHER" id="PTHR11705:SF143">
    <property type="entry name" value="SLL0236 PROTEIN"/>
    <property type="match status" value="1"/>
</dbReference>
<name>A0A4P7ICV6_9ACTN</name>
<evidence type="ECO:0000256" key="8">
    <source>
        <dbReference type="SAM" id="SignalP"/>
    </source>
</evidence>
<keyword evidence="4" id="KW-0378">Hydrolase</keyword>
<evidence type="ECO:0000313" key="11">
    <source>
        <dbReference type="Proteomes" id="UP000294853"/>
    </source>
</evidence>
<evidence type="ECO:0000256" key="1">
    <source>
        <dbReference type="ARBA" id="ARBA00001947"/>
    </source>
</evidence>
<comment type="caution">
    <text evidence="7">Lacks conserved residue(s) required for the propagation of feature annotation.</text>
</comment>
<dbReference type="Proteomes" id="UP000294853">
    <property type="component" value="Chromosome"/>
</dbReference>
<dbReference type="InterPro" id="IPR000834">
    <property type="entry name" value="Peptidase_M14"/>
</dbReference>
<organism evidence="10 11">
    <name type="scientific">Nocardioides seonyuensis</name>
    <dbReference type="NCBI Taxonomy" id="2518371"/>
    <lineage>
        <taxon>Bacteria</taxon>
        <taxon>Bacillati</taxon>
        <taxon>Actinomycetota</taxon>
        <taxon>Actinomycetes</taxon>
        <taxon>Propionibacteriales</taxon>
        <taxon>Nocardioidaceae</taxon>
        <taxon>Nocardioides</taxon>
    </lineage>
</organism>
<dbReference type="AlphaFoldDB" id="A0A4P7ICV6"/>
<dbReference type="GO" id="GO:0005615">
    <property type="term" value="C:extracellular space"/>
    <property type="evidence" value="ECO:0007669"/>
    <property type="project" value="TreeGrafter"/>
</dbReference>
<evidence type="ECO:0000256" key="5">
    <source>
        <dbReference type="ARBA" id="ARBA00022833"/>
    </source>
</evidence>
<keyword evidence="11" id="KW-1185">Reference proteome</keyword>
<comment type="similarity">
    <text evidence="2 7">Belongs to the peptidase M14 family.</text>
</comment>
<dbReference type="RefSeq" id="WP_135266433.1">
    <property type="nucleotide sequence ID" value="NZ_CP038436.1"/>
</dbReference>
<keyword evidence="6" id="KW-0482">Metalloprotease</keyword>